<dbReference type="EMBL" id="JAYMRU010000005">
    <property type="protein sequence ID" value="MEM5400285.1"/>
    <property type="molecule type" value="Genomic_DNA"/>
</dbReference>
<sequence>MQYEYGGWIIDATPEFFPGKYLAHARLTRVSPDDGEEPELHIERNIACFESKDLAVQCAYQWAIAWIDEREGGVASAQERPLDRATPSRAQQVR</sequence>
<evidence type="ECO:0000313" key="2">
    <source>
        <dbReference type="Proteomes" id="UP001392318"/>
    </source>
</evidence>
<proteinExistence type="predicted"/>
<protein>
    <submittedName>
        <fullName evidence="1">Uncharacterized protein</fullName>
    </submittedName>
</protein>
<name>A0ACC6RF32_9BURK</name>
<keyword evidence="2" id="KW-1185">Reference proteome</keyword>
<accession>A0ACC6RF32</accession>
<evidence type="ECO:0000313" key="1">
    <source>
        <dbReference type="EMBL" id="MEM5400285.1"/>
    </source>
</evidence>
<reference evidence="1" key="1">
    <citation type="submission" date="2024-01" db="EMBL/GenBank/DDBJ databases">
        <title>The diversity of rhizobia nodulating Mimosa spp. in eleven states of Brazil covering several biomes is determined by host plant, location, and edaphic factors.</title>
        <authorList>
            <person name="Rouws L."/>
            <person name="Barauna A."/>
            <person name="Beukes C."/>
            <person name="De Faria S.M."/>
            <person name="Gross E."/>
            <person name="Dos Reis Junior F.B."/>
            <person name="Simon M."/>
            <person name="Maluk M."/>
            <person name="Odee D.W."/>
            <person name="Kenicer G."/>
            <person name="Young J.P.W."/>
            <person name="Reis V.M."/>
            <person name="Zilli J."/>
            <person name="James E.K."/>
        </authorList>
    </citation>
    <scope>NUCLEOTIDE SEQUENCE</scope>
    <source>
        <strain evidence="1">JPY452</strain>
    </source>
</reference>
<gene>
    <name evidence="1" type="ORF">VSR83_09325</name>
</gene>
<organism evidence="1 2">
    <name type="scientific">Paraburkholderia unamae</name>
    <dbReference type="NCBI Taxonomy" id="219649"/>
    <lineage>
        <taxon>Bacteria</taxon>
        <taxon>Pseudomonadati</taxon>
        <taxon>Pseudomonadota</taxon>
        <taxon>Betaproteobacteria</taxon>
        <taxon>Burkholderiales</taxon>
        <taxon>Burkholderiaceae</taxon>
        <taxon>Paraburkholderia</taxon>
    </lineage>
</organism>
<comment type="caution">
    <text evidence="1">The sequence shown here is derived from an EMBL/GenBank/DDBJ whole genome shotgun (WGS) entry which is preliminary data.</text>
</comment>
<dbReference type="Proteomes" id="UP001392318">
    <property type="component" value="Unassembled WGS sequence"/>
</dbReference>